<dbReference type="PANTHER" id="PTHR39200">
    <property type="entry name" value="HYPOTHETICAL EXPORTED PROTEIN"/>
    <property type="match status" value="1"/>
</dbReference>
<proteinExistence type="predicted"/>
<comment type="caution">
    <text evidence="3">The sequence shown here is derived from an EMBL/GenBank/DDBJ whole genome shotgun (WGS) entry which is preliminary data.</text>
</comment>
<evidence type="ECO:0000259" key="2">
    <source>
        <dbReference type="Pfam" id="PF10988"/>
    </source>
</evidence>
<reference evidence="3 4" key="1">
    <citation type="submission" date="2019-12" db="EMBL/GenBank/DDBJ databases">
        <authorList>
            <person name="Zhao J."/>
        </authorList>
    </citation>
    <scope>NUCLEOTIDE SEQUENCE [LARGE SCALE GENOMIC DNA]</scope>
    <source>
        <strain evidence="3 4">S-15</strain>
    </source>
</reference>
<keyword evidence="1" id="KW-0732">Signal</keyword>
<dbReference type="EMBL" id="WWNE01000004">
    <property type="protein sequence ID" value="NBG65092.1"/>
    <property type="molecule type" value="Genomic_DNA"/>
</dbReference>
<dbReference type="PROSITE" id="PS51257">
    <property type="entry name" value="PROKAR_LIPOPROTEIN"/>
    <property type="match status" value="1"/>
</dbReference>
<dbReference type="PANTHER" id="PTHR39200:SF1">
    <property type="entry name" value="AUTO-TRANSPORTER ADHESIN HEAD GIN DOMAIN-CONTAINING PROTEIN-RELATED"/>
    <property type="match status" value="1"/>
</dbReference>
<dbReference type="Gene3D" id="2.160.20.120">
    <property type="match status" value="1"/>
</dbReference>
<evidence type="ECO:0000313" key="3">
    <source>
        <dbReference type="EMBL" id="NBG65092.1"/>
    </source>
</evidence>
<feature type="chain" id="PRO_5026852775" description="Putative auto-transporter adhesin head GIN domain-containing protein" evidence="1">
    <location>
        <begin position="24"/>
        <end position="239"/>
    </location>
</feature>
<dbReference type="RefSeq" id="WP_160631900.1">
    <property type="nucleotide sequence ID" value="NZ_WWNE01000004.1"/>
</dbReference>
<protein>
    <recommendedName>
        <fullName evidence="2">Putative auto-transporter adhesin head GIN domain-containing protein</fullName>
    </recommendedName>
</protein>
<feature type="signal peptide" evidence="1">
    <location>
        <begin position="1"/>
        <end position="23"/>
    </location>
</feature>
<keyword evidence="4" id="KW-1185">Reference proteome</keyword>
<feature type="domain" description="Putative auto-transporter adhesin head GIN" evidence="2">
    <location>
        <begin position="43"/>
        <end position="222"/>
    </location>
</feature>
<accession>A0A6N9NGX8</accession>
<dbReference type="Proteomes" id="UP000470771">
    <property type="component" value="Unassembled WGS sequence"/>
</dbReference>
<dbReference type="AlphaFoldDB" id="A0A6N9NGX8"/>
<name>A0A6N9NGX8_9FLAO</name>
<evidence type="ECO:0000313" key="4">
    <source>
        <dbReference type="Proteomes" id="UP000470771"/>
    </source>
</evidence>
<dbReference type="InterPro" id="IPR021255">
    <property type="entry name" value="DUF2807"/>
</dbReference>
<dbReference type="Pfam" id="PF10988">
    <property type="entry name" value="DUF2807"/>
    <property type="match status" value="1"/>
</dbReference>
<evidence type="ECO:0000256" key="1">
    <source>
        <dbReference type="SAM" id="SignalP"/>
    </source>
</evidence>
<gene>
    <name evidence="3" type="ORF">GQN54_03125</name>
</gene>
<organism evidence="3 4">
    <name type="scientific">Acidiluteibacter ferrifornacis</name>
    <dbReference type="NCBI Taxonomy" id="2692424"/>
    <lineage>
        <taxon>Bacteria</taxon>
        <taxon>Pseudomonadati</taxon>
        <taxon>Bacteroidota</taxon>
        <taxon>Flavobacteriia</taxon>
        <taxon>Flavobacteriales</taxon>
        <taxon>Cryomorphaceae</taxon>
        <taxon>Acidiluteibacter</taxon>
    </lineage>
</organism>
<sequence length="239" mass="25778">MKNMTRFLTIGLISMVLTSCIWTSNCISPEGSTVEKTIDLPSFRKIKLSSSIEVYLTQATTQSVSIKAPQEIIDLLSKEVVADQWEIEFDECFNTQSKVAVYIALPHIEQLTVNGSGSIIGKSDFILSDLEITINGSGDVKMEMNADEVEINIKGSGDILLAGVANETDISVMGSGDVQAFKLETKESEVEIKGSGDVKVNVSESLEVGIYGSGDVQYKGNPAKTDINIKGSGEVKKVE</sequence>